<feature type="domain" description="Citrate transporter-like" evidence="7">
    <location>
        <begin position="3"/>
        <end position="397"/>
    </location>
</feature>
<organism evidence="8 9">
    <name type="scientific">Corynebacterium hadale</name>
    <dbReference type="NCBI Taxonomy" id="2026255"/>
    <lineage>
        <taxon>Bacteria</taxon>
        <taxon>Bacillati</taxon>
        <taxon>Actinomycetota</taxon>
        <taxon>Actinomycetes</taxon>
        <taxon>Mycobacteriales</taxon>
        <taxon>Corynebacteriaceae</taxon>
        <taxon>Corynebacterium</taxon>
    </lineage>
</organism>
<keyword evidence="3 6" id="KW-0812">Transmembrane</keyword>
<dbReference type="InterPro" id="IPR014738">
    <property type="entry name" value="Citrate_transporter"/>
</dbReference>
<sequence>MTSPLALTLVGLAIILVTVGVLLKGKMHPIIAMTLIPIIGALITGFGIGDITDFYGEGLDRVMGVVVMFIFAIIFFGILSDVGLFDPVITALIRATRGQVMLVTLGTAAIAIVAHLDGSGSTTFLLTIPALLPLYKAMRMSRYVLLTLVALSASVMNMIPWGGPVGRAASVIEATPNEIWVHLLPAQGIAIVLVFLVAVGFGLSEKRRIAKRSLHDATTTVDVSAIAEEFRRSQAEERAKFNLTPRTGTWVTAVNVIVTLTLIGVLVSGITSPGPAFLVGTALLLIVNFATLDDQNDVLRRHAPTALSMAGVILAAAMFLGVLDGTGMLEQIALSLISVLPASVGAYIHVIVGLLGVPLDLATSTDAYYFSVLPIVQETSAAFGVSGMGAATAMIVGNVIGTFVSPFSPALWLGLGLAGANMGKYIRVAFPLCWGFSVVLVLGAFATGMMA</sequence>
<dbReference type="Proteomes" id="UP000215771">
    <property type="component" value="Unassembled WGS sequence"/>
</dbReference>
<proteinExistence type="predicted"/>
<dbReference type="GO" id="GO:0015137">
    <property type="term" value="F:citrate transmembrane transporter activity"/>
    <property type="evidence" value="ECO:0007669"/>
    <property type="project" value="InterPro"/>
</dbReference>
<feature type="transmembrane region" description="Helical" evidence="6">
    <location>
        <begin position="61"/>
        <end position="79"/>
    </location>
</feature>
<dbReference type="Pfam" id="PF03600">
    <property type="entry name" value="CitMHS"/>
    <property type="match status" value="1"/>
</dbReference>
<dbReference type="InterPro" id="IPR003474">
    <property type="entry name" value="Glcn_transporter"/>
</dbReference>
<feature type="transmembrane region" description="Helical" evidence="6">
    <location>
        <begin position="30"/>
        <end position="49"/>
    </location>
</feature>
<feature type="transmembrane region" description="Helical" evidence="6">
    <location>
        <begin position="179"/>
        <end position="203"/>
    </location>
</feature>
<dbReference type="PANTHER" id="PTHR30354">
    <property type="entry name" value="GNT FAMILY GLUCONATE TRANSPORTER"/>
    <property type="match status" value="1"/>
</dbReference>
<dbReference type="AlphaFoldDB" id="A0A269PGH9"/>
<feature type="transmembrane region" description="Helical" evidence="6">
    <location>
        <begin position="304"/>
        <end position="323"/>
    </location>
</feature>
<feature type="transmembrane region" description="Helical" evidence="6">
    <location>
        <begin position="248"/>
        <end position="270"/>
    </location>
</feature>
<evidence type="ECO:0000256" key="2">
    <source>
        <dbReference type="ARBA" id="ARBA00022448"/>
    </source>
</evidence>
<accession>A0A269PGH9</accession>
<dbReference type="NCBIfam" id="TIGR00784">
    <property type="entry name" value="citMHS"/>
    <property type="match status" value="1"/>
</dbReference>
<dbReference type="EMBL" id="NQMQ01000009">
    <property type="protein sequence ID" value="PAJ70460.1"/>
    <property type="molecule type" value="Genomic_DNA"/>
</dbReference>
<dbReference type="InterPro" id="IPR004680">
    <property type="entry name" value="Cit_transptr-like_dom"/>
</dbReference>
<feature type="transmembrane region" description="Helical" evidence="6">
    <location>
        <begin position="143"/>
        <end position="159"/>
    </location>
</feature>
<feature type="transmembrane region" description="Helical" evidence="6">
    <location>
        <begin position="6"/>
        <end position="23"/>
    </location>
</feature>
<feature type="transmembrane region" description="Helical" evidence="6">
    <location>
        <begin position="380"/>
        <end position="405"/>
    </location>
</feature>
<keyword evidence="2" id="KW-0813">Transport</keyword>
<name>A0A269PGH9_9CORY</name>
<comment type="caution">
    <text evidence="8">The sequence shown here is derived from an EMBL/GenBank/DDBJ whole genome shotgun (WGS) entry which is preliminary data.</text>
</comment>
<protein>
    <submittedName>
        <fullName evidence="8">Citrate transporter</fullName>
    </submittedName>
</protein>
<evidence type="ECO:0000256" key="4">
    <source>
        <dbReference type="ARBA" id="ARBA00022989"/>
    </source>
</evidence>
<evidence type="ECO:0000256" key="3">
    <source>
        <dbReference type="ARBA" id="ARBA00022692"/>
    </source>
</evidence>
<reference evidence="8 9" key="1">
    <citation type="submission" date="2017-08" db="EMBL/GenBank/DDBJ databases">
        <authorList>
            <person name="de Groot N.N."/>
        </authorList>
    </citation>
    <scope>NUCLEOTIDE SEQUENCE [LARGE SCALE GENOMIC DNA]</scope>
    <source>
        <strain evidence="8 9">NBT06-6</strain>
    </source>
</reference>
<feature type="transmembrane region" description="Helical" evidence="6">
    <location>
        <begin position="335"/>
        <end position="359"/>
    </location>
</feature>
<evidence type="ECO:0000256" key="6">
    <source>
        <dbReference type="SAM" id="Phobius"/>
    </source>
</evidence>
<dbReference type="GO" id="GO:0015128">
    <property type="term" value="F:gluconate transmembrane transporter activity"/>
    <property type="evidence" value="ECO:0007669"/>
    <property type="project" value="InterPro"/>
</dbReference>
<dbReference type="PANTHER" id="PTHR30354:SF26">
    <property type="entry name" value="TRANSPORTER, PUTATIVE-RELATED"/>
    <property type="match status" value="1"/>
</dbReference>
<gene>
    <name evidence="8" type="ORF">CIG21_03905</name>
</gene>
<comment type="subcellular location">
    <subcellularLocation>
        <location evidence="1">Membrane</location>
        <topology evidence="1">Multi-pass membrane protein</topology>
    </subcellularLocation>
</comment>
<keyword evidence="4 6" id="KW-1133">Transmembrane helix</keyword>
<evidence type="ECO:0000256" key="1">
    <source>
        <dbReference type="ARBA" id="ARBA00004141"/>
    </source>
</evidence>
<dbReference type="RefSeq" id="WP_095275906.1">
    <property type="nucleotide sequence ID" value="NZ_CP047655.1"/>
</dbReference>
<feature type="transmembrane region" description="Helical" evidence="6">
    <location>
        <begin position="276"/>
        <end position="292"/>
    </location>
</feature>
<dbReference type="GO" id="GO:0005886">
    <property type="term" value="C:plasma membrane"/>
    <property type="evidence" value="ECO:0007669"/>
    <property type="project" value="TreeGrafter"/>
</dbReference>
<evidence type="ECO:0000256" key="5">
    <source>
        <dbReference type="ARBA" id="ARBA00023136"/>
    </source>
</evidence>
<evidence type="ECO:0000313" key="8">
    <source>
        <dbReference type="EMBL" id="PAJ70460.1"/>
    </source>
</evidence>
<keyword evidence="5 6" id="KW-0472">Membrane</keyword>
<evidence type="ECO:0000313" key="9">
    <source>
        <dbReference type="Proteomes" id="UP000215771"/>
    </source>
</evidence>
<evidence type="ECO:0000259" key="7">
    <source>
        <dbReference type="Pfam" id="PF03600"/>
    </source>
</evidence>
<feature type="transmembrane region" description="Helical" evidence="6">
    <location>
        <begin position="425"/>
        <end position="446"/>
    </location>
</feature>